<gene>
    <name evidence="1" type="ORF">HELGO_WM36326</name>
</gene>
<organism evidence="1">
    <name type="scientific">uncultured Thiotrichaceae bacterium</name>
    <dbReference type="NCBI Taxonomy" id="298394"/>
    <lineage>
        <taxon>Bacteria</taxon>
        <taxon>Pseudomonadati</taxon>
        <taxon>Pseudomonadota</taxon>
        <taxon>Gammaproteobacteria</taxon>
        <taxon>Thiotrichales</taxon>
        <taxon>Thiotrichaceae</taxon>
        <taxon>environmental samples</taxon>
    </lineage>
</organism>
<protein>
    <submittedName>
        <fullName evidence="1">Uncharacterized protein</fullName>
    </submittedName>
</protein>
<proteinExistence type="predicted"/>
<sequence>MRTLTISLMDSKNAMQQMKDSAIQAWKTGQYQGETLSYATPAQLFKVFTQKRWEMIACLQNLDSPVSIRELARQLSRDVRRVHDDVRALTNEGVIEKSSNGISIPYTEIHTDFTLKKAA</sequence>
<dbReference type="EMBL" id="CACVAT010000251">
    <property type="protein sequence ID" value="CAA6815663.1"/>
    <property type="molecule type" value="Genomic_DNA"/>
</dbReference>
<dbReference type="InterPro" id="IPR036390">
    <property type="entry name" value="WH_DNA-bd_sf"/>
</dbReference>
<dbReference type="AlphaFoldDB" id="A0A6S6T8P2"/>
<dbReference type="InterPro" id="IPR036388">
    <property type="entry name" value="WH-like_DNA-bd_sf"/>
</dbReference>
<accession>A0A6S6T8P2</accession>
<dbReference type="Gene3D" id="1.10.10.10">
    <property type="entry name" value="Winged helix-like DNA-binding domain superfamily/Winged helix DNA-binding domain"/>
    <property type="match status" value="1"/>
</dbReference>
<dbReference type="Pfam" id="PF25212">
    <property type="entry name" value="HVO_A0114"/>
    <property type="match status" value="1"/>
</dbReference>
<name>A0A6S6T8P2_9GAMM</name>
<reference evidence="1" key="1">
    <citation type="submission" date="2020-01" db="EMBL/GenBank/DDBJ databases">
        <authorList>
            <person name="Meier V. D."/>
            <person name="Meier V D."/>
        </authorList>
    </citation>
    <scope>NUCLEOTIDE SEQUENCE</scope>
    <source>
        <strain evidence="1">HLG_WM_MAG_09</strain>
    </source>
</reference>
<evidence type="ECO:0000313" key="1">
    <source>
        <dbReference type="EMBL" id="CAA6815663.1"/>
    </source>
</evidence>
<dbReference type="SUPFAM" id="SSF46785">
    <property type="entry name" value="Winged helix' DNA-binding domain"/>
    <property type="match status" value="1"/>
</dbReference>